<evidence type="ECO:0000313" key="2">
    <source>
        <dbReference type="EMBL" id="ETP24204.1"/>
    </source>
</evidence>
<dbReference type="EMBL" id="ANIX01000574">
    <property type="protein sequence ID" value="ETP24204.1"/>
    <property type="molecule type" value="Genomic_DNA"/>
</dbReference>
<gene>
    <name evidence="2" type="ORF">F441_02759</name>
</gene>
<dbReference type="AlphaFoldDB" id="W2XQL8"/>
<protein>
    <submittedName>
        <fullName evidence="2">Uncharacterized protein</fullName>
    </submittedName>
</protein>
<feature type="region of interest" description="Disordered" evidence="1">
    <location>
        <begin position="64"/>
        <end position="91"/>
    </location>
</feature>
<dbReference type="OrthoDB" id="10405073at2759"/>
<feature type="compositionally biased region" description="Low complexity" evidence="1">
    <location>
        <begin position="70"/>
        <end position="79"/>
    </location>
</feature>
<comment type="caution">
    <text evidence="2">The sequence shown here is derived from an EMBL/GenBank/DDBJ whole genome shotgun (WGS) entry which is preliminary data.</text>
</comment>
<reference evidence="2 3" key="1">
    <citation type="submission" date="2013-11" db="EMBL/GenBank/DDBJ databases">
        <title>The Genome Sequence of Phytophthora parasitica CJ01A1.</title>
        <authorList>
            <consortium name="The Broad Institute Genomics Platform"/>
            <person name="Russ C."/>
            <person name="Tyler B."/>
            <person name="Panabieres F."/>
            <person name="Shan W."/>
            <person name="Tripathy S."/>
            <person name="Grunwald N."/>
            <person name="Machado M."/>
            <person name="Johnson C.S."/>
            <person name="Walker B."/>
            <person name="Young S.K."/>
            <person name="Zeng Q."/>
            <person name="Gargeya S."/>
            <person name="Fitzgerald M."/>
            <person name="Haas B."/>
            <person name="Abouelleil A."/>
            <person name="Allen A.W."/>
            <person name="Alvarado L."/>
            <person name="Arachchi H.M."/>
            <person name="Berlin A.M."/>
            <person name="Chapman S.B."/>
            <person name="Gainer-Dewar J."/>
            <person name="Goldberg J."/>
            <person name="Griggs A."/>
            <person name="Gujja S."/>
            <person name="Hansen M."/>
            <person name="Howarth C."/>
            <person name="Imamovic A."/>
            <person name="Ireland A."/>
            <person name="Larimer J."/>
            <person name="McCowan C."/>
            <person name="Murphy C."/>
            <person name="Pearson M."/>
            <person name="Poon T.W."/>
            <person name="Priest M."/>
            <person name="Roberts A."/>
            <person name="Saif S."/>
            <person name="Shea T."/>
            <person name="Sisk P."/>
            <person name="Sykes S."/>
            <person name="Wortman J."/>
            <person name="Nusbaum C."/>
            <person name="Birren B."/>
        </authorList>
    </citation>
    <scope>NUCLEOTIDE SEQUENCE [LARGE SCALE GENOMIC DNA]</scope>
    <source>
        <strain evidence="2 3">CJ01A1</strain>
    </source>
</reference>
<name>W2XQL8_PHYNI</name>
<sequence length="192" mass="20529">MKTSAKEQALVKEGESVLDMDYYGQDSGSEAWSERYEDCRGVERSVIVQTVVERLENASWRRAGLRDPGSASEEVAAAAQEHDEGSTDAAENKGVMSQDTVAGLTKGTAAVLTEVKTEPVAKEKQGRNTEVFDVRGTVRPAIRWSWGLLASGGKGTDGTSSPAMMASVRATGTAMPRATRQGVSRGAMMARR</sequence>
<evidence type="ECO:0000256" key="1">
    <source>
        <dbReference type="SAM" id="MobiDB-lite"/>
    </source>
</evidence>
<dbReference type="Proteomes" id="UP000018958">
    <property type="component" value="Unassembled WGS sequence"/>
</dbReference>
<proteinExistence type="predicted"/>
<evidence type="ECO:0000313" key="3">
    <source>
        <dbReference type="Proteomes" id="UP000018958"/>
    </source>
</evidence>
<feature type="region of interest" description="Disordered" evidence="1">
    <location>
        <begin position="171"/>
        <end position="192"/>
    </location>
</feature>
<organism evidence="2 3">
    <name type="scientific">Phytophthora nicotianae CJ01A1</name>
    <dbReference type="NCBI Taxonomy" id="1317063"/>
    <lineage>
        <taxon>Eukaryota</taxon>
        <taxon>Sar</taxon>
        <taxon>Stramenopiles</taxon>
        <taxon>Oomycota</taxon>
        <taxon>Peronosporomycetes</taxon>
        <taxon>Peronosporales</taxon>
        <taxon>Peronosporaceae</taxon>
        <taxon>Phytophthora</taxon>
    </lineage>
</organism>
<accession>W2XQL8</accession>